<evidence type="ECO:0000313" key="7">
    <source>
        <dbReference type="Proteomes" id="UP001054252"/>
    </source>
</evidence>
<evidence type="ECO:0000256" key="3">
    <source>
        <dbReference type="ARBA" id="ARBA00022679"/>
    </source>
</evidence>
<dbReference type="InterPro" id="IPR035595">
    <property type="entry name" value="UDP_glycos_trans_CS"/>
</dbReference>
<evidence type="ECO:0000256" key="5">
    <source>
        <dbReference type="RuleBase" id="RU362057"/>
    </source>
</evidence>
<protein>
    <recommendedName>
        <fullName evidence="5">Glycosyltransferase</fullName>
        <ecNumber evidence="5">2.4.1.-</ecNumber>
    </recommendedName>
</protein>
<evidence type="ECO:0000256" key="4">
    <source>
        <dbReference type="RuleBase" id="RU003718"/>
    </source>
</evidence>
<dbReference type="Proteomes" id="UP001054252">
    <property type="component" value="Unassembled WGS sequence"/>
</dbReference>
<proteinExistence type="inferred from homology"/>
<evidence type="ECO:0000313" key="6">
    <source>
        <dbReference type="EMBL" id="GKV28628.1"/>
    </source>
</evidence>
<sequence length="429" mass="48016">MEKPHILLVTFPSQGHINPSLQFAKRLIRIGVKVTFVTAISAFRRMNTTTPPDGLSFAAISDGYDEGFKSTGDMNHFMSEVRRCGSQTLRELIAASISQGTRFTRVVYTIFIPWVAVVAREFDIPQTFLWNQPAAIFNIYYTYFNGYGDVIRNSFSDPSIVVELPGLPPLASHDLPSFFNPSNENVFALPAMKEQLEIIDEEGKNPKILVNTSDFLEHEALKAMEKYNMVGVGPLMPSAFLGGKDPSDTSFGGDLYKGTKGYMEWLNSQPERTGFPFLWVIRESGEGEKEEEKLSCKEELEKQGMIVPWCSQVEVLSHPSVGCFITHCGWNSTFESLASGMPMVAFPQWTDQGTNAKLVQDLWKTGVRVKKNEEGMVEGDEIKRCLELVMGGEEMRQSARKWKELIRAAANEGGSSDNNLRTFVDELGK</sequence>
<accession>A0AAV5KW72</accession>
<evidence type="ECO:0000256" key="1">
    <source>
        <dbReference type="ARBA" id="ARBA00009995"/>
    </source>
</evidence>
<dbReference type="EMBL" id="BPVZ01000080">
    <property type="protein sequence ID" value="GKV28628.1"/>
    <property type="molecule type" value="Genomic_DNA"/>
</dbReference>
<dbReference type="GO" id="GO:0080044">
    <property type="term" value="F:quercetin 7-O-glucosyltransferase activity"/>
    <property type="evidence" value="ECO:0007669"/>
    <property type="project" value="TreeGrafter"/>
</dbReference>
<keyword evidence="3 4" id="KW-0808">Transferase</keyword>
<dbReference type="GO" id="GO:0080043">
    <property type="term" value="F:quercetin 3-O-glucosyltransferase activity"/>
    <property type="evidence" value="ECO:0007669"/>
    <property type="project" value="TreeGrafter"/>
</dbReference>
<evidence type="ECO:0000256" key="2">
    <source>
        <dbReference type="ARBA" id="ARBA00022676"/>
    </source>
</evidence>
<comment type="caution">
    <text evidence="6">The sequence shown here is derived from an EMBL/GenBank/DDBJ whole genome shotgun (WGS) entry which is preliminary data.</text>
</comment>
<gene>
    <name evidence="6" type="ORF">SLEP1_g37651</name>
</gene>
<dbReference type="Pfam" id="PF00201">
    <property type="entry name" value="UDPGT"/>
    <property type="match status" value="1"/>
</dbReference>
<name>A0AAV5KW72_9ROSI</name>
<dbReference type="EC" id="2.4.1.-" evidence="5"/>
<dbReference type="PANTHER" id="PTHR11926">
    <property type="entry name" value="GLUCOSYL/GLUCURONOSYL TRANSFERASES"/>
    <property type="match status" value="1"/>
</dbReference>
<dbReference type="PROSITE" id="PS00375">
    <property type="entry name" value="UDPGT"/>
    <property type="match status" value="1"/>
</dbReference>
<keyword evidence="7" id="KW-1185">Reference proteome</keyword>
<dbReference type="AlphaFoldDB" id="A0AAV5KW72"/>
<comment type="similarity">
    <text evidence="1 4">Belongs to the UDP-glycosyltransferase family.</text>
</comment>
<dbReference type="SUPFAM" id="SSF53756">
    <property type="entry name" value="UDP-Glycosyltransferase/glycogen phosphorylase"/>
    <property type="match status" value="1"/>
</dbReference>
<keyword evidence="2 4" id="KW-0328">Glycosyltransferase</keyword>
<dbReference type="PANTHER" id="PTHR11926:SF1546">
    <property type="entry name" value="GLYCOSYLTRANSFERASE"/>
    <property type="match status" value="1"/>
</dbReference>
<dbReference type="InterPro" id="IPR002213">
    <property type="entry name" value="UDP_glucos_trans"/>
</dbReference>
<organism evidence="6 7">
    <name type="scientific">Rubroshorea leprosula</name>
    <dbReference type="NCBI Taxonomy" id="152421"/>
    <lineage>
        <taxon>Eukaryota</taxon>
        <taxon>Viridiplantae</taxon>
        <taxon>Streptophyta</taxon>
        <taxon>Embryophyta</taxon>
        <taxon>Tracheophyta</taxon>
        <taxon>Spermatophyta</taxon>
        <taxon>Magnoliopsida</taxon>
        <taxon>eudicotyledons</taxon>
        <taxon>Gunneridae</taxon>
        <taxon>Pentapetalae</taxon>
        <taxon>rosids</taxon>
        <taxon>malvids</taxon>
        <taxon>Malvales</taxon>
        <taxon>Dipterocarpaceae</taxon>
        <taxon>Rubroshorea</taxon>
    </lineage>
</organism>
<dbReference type="Gene3D" id="3.40.50.2000">
    <property type="entry name" value="Glycogen Phosphorylase B"/>
    <property type="match status" value="3"/>
</dbReference>
<dbReference type="CDD" id="cd03784">
    <property type="entry name" value="GT1_Gtf-like"/>
    <property type="match status" value="1"/>
</dbReference>
<reference evidence="6 7" key="1">
    <citation type="journal article" date="2021" name="Commun. Biol.">
        <title>The genome of Shorea leprosula (Dipterocarpaceae) highlights the ecological relevance of drought in aseasonal tropical rainforests.</title>
        <authorList>
            <person name="Ng K.K.S."/>
            <person name="Kobayashi M.J."/>
            <person name="Fawcett J.A."/>
            <person name="Hatakeyama M."/>
            <person name="Paape T."/>
            <person name="Ng C.H."/>
            <person name="Ang C.C."/>
            <person name="Tnah L.H."/>
            <person name="Lee C.T."/>
            <person name="Nishiyama T."/>
            <person name="Sese J."/>
            <person name="O'Brien M.J."/>
            <person name="Copetti D."/>
            <person name="Mohd Noor M.I."/>
            <person name="Ong R.C."/>
            <person name="Putra M."/>
            <person name="Sireger I.Z."/>
            <person name="Indrioko S."/>
            <person name="Kosugi Y."/>
            <person name="Izuno A."/>
            <person name="Isagi Y."/>
            <person name="Lee S.L."/>
            <person name="Shimizu K.K."/>
        </authorList>
    </citation>
    <scope>NUCLEOTIDE SEQUENCE [LARGE SCALE GENOMIC DNA]</scope>
    <source>
        <strain evidence="6">214</strain>
    </source>
</reference>